<gene>
    <name evidence="2" type="ORF">OEA41_000675</name>
</gene>
<dbReference type="PANTHER" id="PTHR31252:SF11">
    <property type="entry name" value="DUF4419 DOMAIN-CONTAINING PROTEIN"/>
    <property type="match status" value="1"/>
</dbReference>
<evidence type="ECO:0000313" key="2">
    <source>
        <dbReference type="EMBL" id="KAK3178538.1"/>
    </source>
</evidence>
<feature type="compositionally biased region" description="Low complexity" evidence="1">
    <location>
        <begin position="16"/>
        <end position="26"/>
    </location>
</feature>
<proteinExistence type="predicted"/>
<dbReference type="InterPro" id="IPR025533">
    <property type="entry name" value="DUF4419"/>
</dbReference>
<keyword evidence="3" id="KW-1185">Reference proteome</keyword>
<dbReference type="Pfam" id="PF14388">
    <property type="entry name" value="DUF4419"/>
    <property type="match status" value="1"/>
</dbReference>
<comment type="caution">
    <text evidence="2">The sequence shown here is derived from an EMBL/GenBank/DDBJ whole genome shotgun (WGS) entry which is preliminary data.</text>
</comment>
<organism evidence="2 3">
    <name type="scientific">Lepraria neglecta</name>
    <dbReference type="NCBI Taxonomy" id="209136"/>
    <lineage>
        <taxon>Eukaryota</taxon>
        <taxon>Fungi</taxon>
        <taxon>Dikarya</taxon>
        <taxon>Ascomycota</taxon>
        <taxon>Pezizomycotina</taxon>
        <taxon>Lecanoromycetes</taxon>
        <taxon>OSLEUM clade</taxon>
        <taxon>Lecanoromycetidae</taxon>
        <taxon>Lecanorales</taxon>
        <taxon>Lecanorineae</taxon>
        <taxon>Stereocaulaceae</taxon>
        <taxon>Lepraria</taxon>
    </lineage>
</organism>
<dbReference type="AlphaFoldDB" id="A0AAD9ZIM6"/>
<protein>
    <submittedName>
        <fullName evidence="2">Uncharacterized protein</fullName>
    </submittedName>
</protein>
<dbReference type="Proteomes" id="UP001276659">
    <property type="component" value="Unassembled WGS sequence"/>
</dbReference>
<name>A0AAD9ZIM6_9LECA</name>
<dbReference type="PANTHER" id="PTHR31252">
    <property type="entry name" value="DUF4419 DOMAIN-CONTAINING PROTEIN"/>
    <property type="match status" value="1"/>
</dbReference>
<dbReference type="EMBL" id="JASNWA010000003">
    <property type="protein sequence ID" value="KAK3178538.1"/>
    <property type="molecule type" value="Genomic_DNA"/>
</dbReference>
<feature type="region of interest" description="Disordered" evidence="1">
    <location>
        <begin position="1"/>
        <end position="40"/>
    </location>
</feature>
<sequence length="171" mass="19312">MMESEKPLPITEEPKSSPSITTKTSTHGANKCTFRNGPPATTAEELLKGSYPVKHRECNSILQSSFQLSTTTCSTYPSTNGFVKAAIEAYNQHHHLIIRPEDIWFAILTQFSSYVNGNAEKLRSHFVAHEGQKELEIKTYGGSRYPVDFSWFAEKMGRLLEQNVVDNELRE</sequence>
<evidence type="ECO:0000256" key="1">
    <source>
        <dbReference type="SAM" id="MobiDB-lite"/>
    </source>
</evidence>
<accession>A0AAD9ZIM6</accession>
<evidence type="ECO:0000313" key="3">
    <source>
        <dbReference type="Proteomes" id="UP001276659"/>
    </source>
</evidence>
<reference evidence="2" key="1">
    <citation type="submission" date="2022-11" db="EMBL/GenBank/DDBJ databases">
        <title>Chromosomal genome sequence assembly and mating type (MAT) locus characterization of the leprose asexual lichenized fungus Lepraria neglecta (Nyl.) Erichsen.</title>
        <authorList>
            <person name="Allen J.L."/>
            <person name="Pfeffer B."/>
        </authorList>
    </citation>
    <scope>NUCLEOTIDE SEQUENCE</scope>
    <source>
        <strain evidence="2">Allen 5258</strain>
    </source>
</reference>